<organism evidence="4 5">
    <name type="scientific">Rubrobacter taiwanensis</name>
    <dbReference type="NCBI Taxonomy" id="185139"/>
    <lineage>
        <taxon>Bacteria</taxon>
        <taxon>Bacillati</taxon>
        <taxon>Actinomycetota</taxon>
        <taxon>Rubrobacteria</taxon>
        <taxon>Rubrobacterales</taxon>
        <taxon>Rubrobacteraceae</taxon>
        <taxon>Rubrobacter</taxon>
    </lineage>
</organism>
<feature type="region of interest" description="Disordered" evidence="2">
    <location>
        <begin position="1"/>
        <end position="36"/>
    </location>
</feature>
<keyword evidence="3" id="KW-0812">Transmembrane</keyword>
<dbReference type="Proteomes" id="UP000295244">
    <property type="component" value="Unassembled WGS sequence"/>
</dbReference>
<keyword evidence="3" id="KW-1133">Transmembrane helix</keyword>
<feature type="region of interest" description="Disordered" evidence="2">
    <location>
        <begin position="102"/>
        <end position="124"/>
    </location>
</feature>
<sequence length="124" mass="13899">MAAHNYRRRPLAKPGDRRAPAPRPRGRPSKRGAARRRRTFLTLVVVPALLMMGGIYLNSLAGQFEERVMDLQRQVEQVEMQNRELKVQAAELSRPERVMDGARSMGMRQPGSGSVEVFEGGAVE</sequence>
<evidence type="ECO:0000256" key="3">
    <source>
        <dbReference type="SAM" id="Phobius"/>
    </source>
</evidence>
<reference evidence="4 5" key="1">
    <citation type="submission" date="2019-03" db="EMBL/GenBank/DDBJ databases">
        <title>Whole genome sequence of a novel Rubrobacter taiwanensis strain, isolated from Yellowstone National Park.</title>
        <authorList>
            <person name="Freed S."/>
            <person name="Ramaley R.F."/>
            <person name="Kyndt J.A."/>
        </authorList>
    </citation>
    <scope>NUCLEOTIDE SEQUENCE [LARGE SCALE GENOMIC DNA]</scope>
    <source>
        <strain evidence="4 5">Yellowstone</strain>
    </source>
</reference>
<accession>A0A4R1BJ24</accession>
<dbReference type="EMBL" id="SKBU01000014">
    <property type="protein sequence ID" value="TCJ17306.1"/>
    <property type="molecule type" value="Genomic_DNA"/>
</dbReference>
<gene>
    <name evidence="4" type="ORF">E0L93_07160</name>
</gene>
<evidence type="ECO:0000256" key="1">
    <source>
        <dbReference type="SAM" id="Coils"/>
    </source>
</evidence>
<evidence type="ECO:0000313" key="4">
    <source>
        <dbReference type="EMBL" id="TCJ17306.1"/>
    </source>
</evidence>
<feature type="coiled-coil region" evidence="1">
    <location>
        <begin position="61"/>
        <end position="88"/>
    </location>
</feature>
<name>A0A4R1BJ24_9ACTN</name>
<comment type="caution">
    <text evidence="4">The sequence shown here is derived from an EMBL/GenBank/DDBJ whole genome shotgun (WGS) entry which is preliminary data.</text>
</comment>
<evidence type="ECO:0008006" key="6">
    <source>
        <dbReference type="Google" id="ProtNLM"/>
    </source>
</evidence>
<protein>
    <recommendedName>
        <fullName evidence="6">Cell division protein FtsL</fullName>
    </recommendedName>
</protein>
<keyword evidence="3" id="KW-0472">Membrane</keyword>
<keyword evidence="5" id="KW-1185">Reference proteome</keyword>
<feature type="compositionally biased region" description="Basic residues" evidence="2">
    <location>
        <begin position="24"/>
        <end position="36"/>
    </location>
</feature>
<proteinExistence type="predicted"/>
<evidence type="ECO:0000313" key="5">
    <source>
        <dbReference type="Proteomes" id="UP000295244"/>
    </source>
</evidence>
<feature type="compositionally biased region" description="Basic residues" evidence="2">
    <location>
        <begin position="1"/>
        <end position="11"/>
    </location>
</feature>
<dbReference type="RefSeq" id="WP_132690419.1">
    <property type="nucleotide sequence ID" value="NZ_SKBU01000014.1"/>
</dbReference>
<dbReference type="AlphaFoldDB" id="A0A4R1BJ24"/>
<feature type="transmembrane region" description="Helical" evidence="3">
    <location>
        <begin position="39"/>
        <end position="57"/>
    </location>
</feature>
<keyword evidence="1" id="KW-0175">Coiled coil</keyword>
<evidence type="ECO:0000256" key="2">
    <source>
        <dbReference type="SAM" id="MobiDB-lite"/>
    </source>
</evidence>